<feature type="transmembrane region" description="Helical" evidence="1">
    <location>
        <begin position="110"/>
        <end position="129"/>
    </location>
</feature>
<accession>A0AAE3K989</accession>
<keyword evidence="4" id="KW-1185">Reference proteome</keyword>
<keyword evidence="1" id="KW-1133">Transmembrane helix</keyword>
<sequence>MSKPSSDAFNDERVLQHRSERTGWDRFLTDAIYYGLGQIILLTFPIFWLLYQTPFIDIEAIAAGWATLVALVIGIGFGRGGRLPINTSWPSLTNGMLGSADGYRTYLSRAVYLSTTFMLGAYIGAYAAIWSGSLFVAPIVGGSIGLIAILMLPTLLHENSSIAVARIGYNIVGLGVGIIGSSPFDIGVGDPTVGVVLLAVAICIYLDATYILGT</sequence>
<dbReference type="InterPro" id="IPR058528">
    <property type="entry name" value="DUF8215"/>
</dbReference>
<dbReference type="EMBL" id="JAKRVX010000003">
    <property type="protein sequence ID" value="MCL9817315.1"/>
    <property type="molecule type" value="Genomic_DNA"/>
</dbReference>
<protein>
    <recommendedName>
        <fullName evidence="2">DUF8215 domain-containing protein</fullName>
    </recommendedName>
</protein>
<keyword evidence="1" id="KW-0472">Membrane</keyword>
<feature type="transmembrane region" description="Helical" evidence="1">
    <location>
        <begin position="135"/>
        <end position="155"/>
    </location>
</feature>
<organism evidence="3 4">
    <name type="scientific">Natronocalculus amylovorans</name>
    <dbReference type="NCBI Taxonomy" id="2917812"/>
    <lineage>
        <taxon>Archaea</taxon>
        <taxon>Methanobacteriati</taxon>
        <taxon>Methanobacteriota</taxon>
        <taxon>Stenosarchaea group</taxon>
        <taxon>Halobacteria</taxon>
        <taxon>Halobacteriales</taxon>
        <taxon>Haloferacaceae</taxon>
        <taxon>Natronocalculus</taxon>
    </lineage>
</organism>
<evidence type="ECO:0000313" key="4">
    <source>
        <dbReference type="Proteomes" id="UP001203207"/>
    </source>
</evidence>
<evidence type="ECO:0000259" key="2">
    <source>
        <dbReference type="Pfam" id="PF26650"/>
    </source>
</evidence>
<name>A0AAE3K989_9EURY</name>
<reference evidence="3" key="1">
    <citation type="journal article" date="2022" name="Syst. Appl. Microbiol.">
        <title>Natronocalculus amylovorans gen. nov., sp. nov., and Natranaeroarchaeum aerophilus sp. nov., dominant culturable amylolytic natronoarchaea from hypersaline soda lakes in southwestern Siberia.</title>
        <authorList>
            <person name="Sorokin D.Y."/>
            <person name="Elcheninov A.G."/>
            <person name="Khizhniak T.V."/>
            <person name="Koenen M."/>
            <person name="Bale N.J."/>
            <person name="Damste J.S.S."/>
            <person name="Kublanov I.V."/>
        </authorList>
    </citation>
    <scope>NUCLEOTIDE SEQUENCE</scope>
    <source>
        <strain evidence="3">AArc-St2</strain>
    </source>
</reference>
<feature type="domain" description="DUF8215" evidence="2">
    <location>
        <begin position="26"/>
        <end position="157"/>
    </location>
</feature>
<comment type="caution">
    <text evidence="3">The sequence shown here is derived from an EMBL/GenBank/DDBJ whole genome shotgun (WGS) entry which is preliminary data.</text>
</comment>
<dbReference type="Pfam" id="PF26650">
    <property type="entry name" value="DUF8215"/>
    <property type="match status" value="1"/>
</dbReference>
<evidence type="ECO:0000313" key="3">
    <source>
        <dbReference type="EMBL" id="MCL9817315.1"/>
    </source>
</evidence>
<dbReference type="RefSeq" id="WP_250584358.1">
    <property type="nucleotide sequence ID" value="NZ_JAKRVX010000003.1"/>
</dbReference>
<feature type="transmembrane region" description="Helical" evidence="1">
    <location>
        <begin position="56"/>
        <end position="77"/>
    </location>
</feature>
<proteinExistence type="predicted"/>
<feature type="transmembrane region" description="Helical" evidence="1">
    <location>
        <begin position="31"/>
        <end position="50"/>
    </location>
</feature>
<evidence type="ECO:0000256" key="1">
    <source>
        <dbReference type="SAM" id="Phobius"/>
    </source>
</evidence>
<feature type="transmembrane region" description="Helical" evidence="1">
    <location>
        <begin position="167"/>
        <end position="186"/>
    </location>
</feature>
<keyword evidence="1" id="KW-0812">Transmembrane</keyword>
<feature type="transmembrane region" description="Helical" evidence="1">
    <location>
        <begin position="192"/>
        <end position="212"/>
    </location>
</feature>
<reference evidence="3" key="2">
    <citation type="submission" date="2022-02" db="EMBL/GenBank/DDBJ databases">
        <authorList>
            <person name="Elcheninov A.G."/>
            <person name="Sorokin D.Y."/>
            <person name="Kublanov I.V."/>
        </authorList>
    </citation>
    <scope>NUCLEOTIDE SEQUENCE</scope>
    <source>
        <strain evidence="3">AArc-St2</strain>
    </source>
</reference>
<dbReference type="Proteomes" id="UP001203207">
    <property type="component" value="Unassembled WGS sequence"/>
</dbReference>
<dbReference type="AlphaFoldDB" id="A0AAE3K989"/>
<gene>
    <name evidence="3" type="ORF">AArcSt2_10215</name>
</gene>